<organism evidence="3 4">
    <name type="scientific">Allomesorhizobium camelthorni</name>
    <dbReference type="NCBI Taxonomy" id="475069"/>
    <lineage>
        <taxon>Bacteria</taxon>
        <taxon>Pseudomonadati</taxon>
        <taxon>Pseudomonadota</taxon>
        <taxon>Alphaproteobacteria</taxon>
        <taxon>Hyphomicrobiales</taxon>
        <taxon>Phyllobacteriaceae</taxon>
        <taxon>Allomesorhizobium</taxon>
    </lineage>
</organism>
<dbReference type="PANTHER" id="PTHR37157">
    <property type="entry name" value="PRION-LIKE-(Q/N-RICH) DOMAIN-BEARING PROTEIN 25"/>
    <property type="match status" value="1"/>
</dbReference>
<dbReference type="RefSeq" id="WP_165026950.1">
    <property type="nucleotide sequence ID" value="NZ_JAAKZF010000009.1"/>
</dbReference>
<dbReference type="PANTHER" id="PTHR37157:SF2">
    <property type="entry name" value="EB DOMAIN-CONTAINING PROTEIN-RELATED"/>
    <property type="match status" value="1"/>
</dbReference>
<proteinExistence type="predicted"/>
<name>A0A6G4W9S0_9HYPH</name>
<feature type="compositionally biased region" description="Low complexity" evidence="1">
    <location>
        <begin position="150"/>
        <end position="159"/>
    </location>
</feature>
<keyword evidence="4" id="KW-1185">Reference proteome</keyword>
<dbReference type="AlphaFoldDB" id="A0A6G4W9S0"/>
<feature type="region of interest" description="Disordered" evidence="1">
    <location>
        <begin position="979"/>
        <end position="1001"/>
    </location>
</feature>
<reference evidence="3 4" key="1">
    <citation type="submission" date="2020-02" db="EMBL/GenBank/DDBJ databases">
        <title>Genome sequence of strain CCNWXJ40-4.</title>
        <authorList>
            <person name="Gao J."/>
            <person name="Sun J."/>
        </authorList>
    </citation>
    <scope>NUCLEOTIDE SEQUENCE [LARGE SCALE GENOMIC DNA]</scope>
    <source>
        <strain evidence="3 4">CCNWXJ 40-4</strain>
    </source>
</reference>
<dbReference type="Proteomes" id="UP001642900">
    <property type="component" value="Unassembled WGS sequence"/>
</dbReference>
<dbReference type="Pfam" id="PF25551">
    <property type="entry name" value="DUF7929"/>
    <property type="match status" value="1"/>
</dbReference>
<dbReference type="InterPro" id="IPR009030">
    <property type="entry name" value="Growth_fac_rcpt_cys_sf"/>
</dbReference>
<evidence type="ECO:0000256" key="1">
    <source>
        <dbReference type="SAM" id="MobiDB-lite"/>
    </source>
</evidence>
<dbReference type="SUPFAM" id="SSF57184">
    <property type="entry name" value="Growth factor receptor domain"/>
    <property type="match status" value="1"/>
</dbReference>
<dbReference type="EMBL" id="JAAKZF010000009">
    <property type="protein sequence ID" value="NGO51511.1"/>
    <property type="molecule type" value="Genomic_DNA"/>
</dbReference>
<accession>A0A6G4W9S0</accession>
<dbReference type="InterPro" id="IPR057689">
    <property type="entry name" value="DUF7929"/>
</dbReference>
<feature type="region of interest" description="Disordered" evidence="1">
    <location>
        <begin position="149"/>
        <end position="168"/>
    </location>
</feature>
<evidence type="ECO:0000313" key="3">
    <source>
        <dbReference type="EMBL" id="NGO51511.1"/>
    </source>
</evidence>
<sequence>MTMFSHLPLAGRTETDVMETIMKPATIAARASRWLMAAGLAFASFGIAPAAAQTPLLVPADDRPLIELDRPDGPIQERERVEPFFEKIGKQISCEYVKYRLRFGAEGEPEVLNSEKFGNELKQIRMDFRDQLPAGLSVVNVEINGDITDSAGGPAPAASVSTTGSPDDTVTIEDFRLSGTDLDGDGLLDRRYFDVIITAKIDHAAFPAATAVDNQGFVTLARPGAAAIEIPSHDPALPDDGDFLTGKPTKIGIDVTDCEPPPPPPPGGDEACFEVETGDVDCVPGGGAFIYNMPVGADMAGKWVQLRTTTPGIMVAPAAQLVPAGGGVLAWTITGALPGDVVHLIVTGIETYAGPEEGVGLCCTQTVDLVIPDDLDCPDERGEPDIRIEKRADVATCTIEGGCNFTITVSNVGDAPYNGKIVLDEVTLPGNATIDSGPNPPWVCAPLTSPMSCEHPATTLNPGESIDLKLGFKPGAGWGARYIRNCAAYDYPASEKELFGSQANDRACAAIRLCRPNDRDCRPPVEKKVDLGITKQARTPVCSPDGVCFFIINVINTGAETINGPITVIDEYPVNVPASSDFVPSPPWSCVPEVAGRFRCDHPDVMLAPGAFIPLGVRAIVGDDFPADLLENCAEVLPVADESDLTNNKACAKARIPRRDPGKPTLRITKTCEAVAGAAGYTCRITVISLGTTAPSGPVRVNDAAELIGAGTPVQIQTVTPDGAEWSCGPVPADTLSCQIPGAVMTPGTSRHFDVTVNVSPNERFENCARASYGPAPGDDIVYPIGEACDQGGSSIRVEKTGDRECRVGEPCTFEVTIRNDSDTAFNGPVRIGDAIGVEGLGRLEGVEIAEIVPPFGCAPEPTTLPISCVADLSLGAGEARVHQVTVVIPDDGRFDNQNGPINGRNCVAVLSPDTPVRNGGGLSEGQSLVEGSPEEGQYACHPFTISKPEQPKDQCSEGFVMNNAGRCVCPEGTTFRNGRCTGDQGTTPTPTPKPRKPQPQQCNLLPGQIRTQDGRCICPRGTELRNNRCVRDVPPVRQCTLLPGQIRTQDGRCICPRGTELRNNRCVRDVPPVRQCTLLPGQIRTQDGRCICPRGTELRNNRCVKDVPPVHQCTLLPGQIRTQDGRCICPRGTRLVRGQCRQTTVECPKGTTLRNGRCVTVQPLSCPRGTIGTLPNCRKVEVQPLRCPRGTVGTPPNCRKVTQPTQPNIRINPDTLRKILPRREQQNQKPVQ</sequence>
<evidence type="ECO:0000313" key="4">
    <source>
        <dbReference type="Proteomes" id="UP001642900"/>
    </source>
</evidence>
<protein>
    <recommendedName>
        <fullName evidence="2">DUF7929 domain-containing protein</fullName>
    </recommendedName>
</protein>
<feature type="domain" description="DUF7929" evidence="2">
    <location>
        <begin position="83"/>
        <end position="256"/>
    </location>
</feature>
<gene>
    <name evidence="3" type="ORF">G6N73_10005</name>
</gene>
<evidence type="ECO:0000259" key="2">
    <source>
        <dbReference type="Pfam" id="PF25551"/>
    </source>
</evidence>
<comment type="caution">
    <text evidence="3">The sequence shown here is derived from an EMBL/GenBank/DDBJ whole genome shotgun (WGS) entry which is preliminary data.</text>
</comment>